<reference evidence="2 3" key="1">
    <citation type="journal article" date="2015" name="Nat. Commun.">
        <title>Outbred genome sequencing and CRISPR/Cas9 gene editing in butterflies.</title>
        <authorList>
            <person name="Li X."/>
            <person name="Fan D."/>
            <person name="Zhang W."/>
            <person name="Liu G."/>
            <person name="Zhang L."/>
            <person name="Zhao L."/>
            <person name="Fang X."/>
            <person name="Chen L."/>
            <person name="Dong Y."/>
            <person name="Chen Y."/>
            <person name="Ding Y."/>
            <person name="Zhao R."/>
            <person name="Feng M."/>
            <person name="Zhu Y."/>
            <person name="Feng Y."/>
            <person name="Jiang X."/>
            <person name="Zhu D."/>
            <person name="Xiang H."/>
            <person name="Feng X."/>
            <person name="Li S."/>
            <person name="Wang J."/>
            <person name="Zhang G."/>
            <person name="Kronforst M.R."/>
            <person name="Wang W."/>
        </authorList>
    </citation>
    <scope>NUCLEOTIDE SEQUENCE [LARGE SCALE GENOMIC DNA]</scope>
    <source>
        <strain evidence="2">Ya'a_city_454_Px</strain>
        <tissue evidence="2">Whole body</tissue>
    </source>
</reference>
<evidence type="ECO:0000313" key="2">
    <source>
        <dbReference type="EMBL" id="KPI94365.1"/>
    </source>
</evidence>
<dbReference type="AlphaFoldDB" id="A0A194PTA6"/>
<keyword evidence="3" id="KW-1185">Reference proteome</keyword>
<dbReference type="Proteomes" id="UP000053268">
    <property type="component" value="Unassembled WGS sequence"/>
</dbReference>
<protein>
    <submittedName>
        <fullName evidence="2">Uncharacterized protein</fullName>
    </submittedName>
</protein>
<gene>
    <name evidence="2" type="ORF">RR46_04433</name>
</gene>
<evidence type="ECO:0000256" key="1">
    <source>
        <dbReference type="SAM" id="MobiDB-lite"/>
    </source>
</evidence>
<name>A0A194PTA6_PAPXU</name>
<feature type="compositionally biased region" description="Basic and acidic residues" evidence="1">
    <location>
        <begin position="132"/>
        <end position="154"/>
    </location>
</feature>
<feature type="region of interest" description="Disordered" evidence="1">
    <location>
        <begin position="132"/>
        <end position="159"/>
    </location>
</feature>
<accession>A0A194PTA6</accession>
<dbReference type="EMBL" id="KQ459599">
    <property type="protein sequence ID" value="KPI94365.1"/>
    <property type="molecule type" value="Genomic_DNA"/>
</dbReference>
<evidence type="ECO:0000313" key="3">
    <source>
        <dbReference type="Proteomes" id="UP000053268"/>
    </source>
</evidence>
<organism evidence="2 3">
    <name type="scientific">Papilio xuthus</name>
    <name type="common">Asian swallowtail butterfly</name>
    <dbReference type="NCBI Taxonomy" id="66420"/>
    <lineage>
        <taxon>Eukaryota</taxon>
        <taxon>Metazoa</taxon>
        <taxon>Ecdysozoa</taxon>
        <taxon>Arthropoda</taxon>
        <taxon>Hexapoda</taxon>
        <taxon>Insecta</taxon>
        <taxon>Pterygota</taxon>
        <taxon>Neoptera</taxon>
        <taxon>Endopterygota</taxon>
        <taxon>Lepidoptera</taxon>
        <taxon>Glossata</taxon>
        <taxon>Ditrysia</taxon>
        <taxon>Papilionoidea</taxon>
        <taxon>Papilionidae</taxon>
        <taxon>Papilioninae</taxon>
        <taxon>Papilio</taxon>
    </lineage>
</organism>
<proteinExistence type="predicted"/>
<sequence>MIDCPSDICVWEPSRAEPSRAVAQRPLPLTRPGFDTLAMSAPTLVQMNPQGKWENKTPDENDAENKQLKAVIKYLIDSKAVSAAQSYCCQCAEQHQLQDGDKLSYVPVIMMPLTAAEDCPFDMDCEVQKMKETAPKKETRQKTQVKEVEKEKEKQKTKKRGYVLQRLTDFDLLSQW</sequence>